<evidence type="ECO:0000259" key="1">
    <source>
        <dbReference type="Pfam" id="PF01636"/>
    </source>
</evidence>
<comment type="caution">
    <text evidence="2">The sequence shown here is derived from an EMBL/GenBank/DDBJ whole genome shotgun (WGS) entry which is preliminary data.</text>
</comment>
<name>E9FBZ9_METRA</name>
<dbReference type="GeneID" id="19264084"/>
<dbReference type="EMBL" id="ADNJ02000008">
    <property type="protein sequence ID" value="EFY94770.1"/>
    <property type="molecule type" value="Genomic_DNA"/>
</dbReference>
<dbReference type="KEGG" id="maj:MAA_09798"/>
<reference evidence="2 3" key="2">
    <citation type="journal article" date="2014" name="Proc. Natl. Acad. Sci. U.S.A.">
        <title>Trajectory and genomic determinants of fungal-pathogen speciation and host adaptation.</title>
        <authorList>
            <person name="Hu X."/>
            <person name="Xiao G."/>
            <person name="Zheng P."/>
            <person name="Shang Y."/>
            <person name="Su Y."/>
            <person name="Zhang X."/>
            <person name="Liu X."/>
            <person name="Zhan S."/>
            <person name="St Leger R.J."/>
            <person name="Wang C."/>
        </authorList>
    </citation>
    <scope>GENOME REANNOTATION</scope>
    <source>
        <strain evidence="3">ARSEF 23 / ATCC MYA-3075</strain>
    </source>
</reference>
<sequence length="143" mass="15900">MARPTSSHAAGFPCAKIISYRENPHTPWAPVSILMTRLPGEELAWPTSIVSGGSIRSIRVPNHRVGPCEPEDEFYHYLLSTASSHSFKTRHEYDPASATARAMPLEHGIVFTHGDFAFHNISVYSGHVSGFIDWECAGWCPEY</sequence>
<dbReference type="RefSeq" id="XP_007825987.1">
    <property type="nucleotide sequence ID" value="XM_007827796.1"/>
</dbReference>
<dbReference type="AlphaFoldDB" id="E9FBZ9"/>
<dbReference type="GO" id="GO:0016740">
    <property type="term" value="F:transferase activity"/>
    <property type="evidence" value="ECO:0007669"/>
    <property type="project" value="UniProtKB-KW"/>
</dbReference>
<dbReference type="Gene3D" id="3.90.1200.10">
    <property type="match status" value="1"/>
</dbReference>
<dbReference type="PANTHER" id="PTHR21310">
    <property type="entry name" value="AMINOGLYCOSIDE PHOSPHOTRANSFERASE-RELATED-RELATED"/>
    <property type="match status" value="1"/>
</dbReference>
<dbReference type="InterPro" id="IPR002575">
    <property type="entry name" value="Aminoglycoside_PTrfase"/>
</dbReference>
<dbReference type="PANTHER" id="PTHR21310:SF55">
    <property type="entry name" value="AMINOGLYCOSIDE PHOSPHOTRANSFERASE DOMAIN-CONTAINING PROTEIN"/>
    <property type="match status" value="1"/>
</dbReference>
<organism evidence="2 3">
    <name type="scientific">Metarhizium robertsii (strain ARSEF 23 / ATCC MYA-3075)</name>
    <name type="common">Metarhizium anisopliae (strain ARSEF 23)</name>
    <dbReference type="NCBI Taxonomy" id="655844"/>
    <lineage>
        <taxon>Eukaryota</taxon>
        <taxon>Fungi</taxon>
        <taxon>Dikarya</taxon>
        <taxon>Ascomycota</taxon>
        <taxon>Pezizomycotina</taxon>
        <taxon>Sordariomycetes</taxon>
        <taxon>Hypocreomycetidae</taxon>
        <taxon>Hypocreales</taxon>
        <taxon>Clavicipitaceae</taxon>
        <taxon>Metarhizium</taxon>
    </lineage>
</organism>
<dbReference type="Proteomes" id="UP000002498">
    <property type="component" value="Unassembled WGS sequence"/>
</dbReference>
<dbReference type="InterPro" id="IPR051678">
    <property type="entry name" value="AGP_Transferase"/>
</dbReference>
<reference evidence="2 3" key="1">
    <citation type="journal article" date="2011" name="PLoS Genet.">
        <title>Genome sequencing and comparative transcriptomics of the model entomopathogenic fungi Metarhizium anisopliae and M. acridum.</title>
        <authorList>
            <person name="Gao Q."/>
            <person name="Jin K."/>
            <person name="Ying S.H."/>
            <person name="Zhang Y."/>
            <person name="Xiao G."/>
            <person name="Shang Y."/>
            <person name="Duan Z."/>
            <person name="Hu X."/>
            <person name="Xie X.Q."/>
            <person name="Zhou G."/>
            <person name="Peng G."/>
            <person name="Luo Z."/>
            <person name="Huang W."/>
            <person name="Wang B."/>
            <person name="Fang W."/>
            <person name="Wang S."/>
            <person name="Zhong Y."/>
            <person name="Ma L.J."/>
            <person name="St Leger R.J."/>
            <person name="Zhao G.P."/>
            <person name="Pei Y."/>
            <person name="Feng M.G."/>
            <person name="Xia Y."/>
            <person name="Wang C."/>
        </authorList>
    </citation>
    <scope>NUCLEOTIDE SEQUENCE [LARGE SCALE GENOMIC DNA]</scope>
    <source>
        <strain evidence="3">ARSEF 23 / ATCC MYA-3075</strain>
    </source>
</reference>
<dbReference type="HOGENOM" id="CLU_1806644_0_0_1"/>
<keyword evidence="3" id="KW-1185">Reference proteome</keyword>
<accession>E9FBZ9</accession>
<evidence type="ECO:0000313" key="2">
    <source>
        <dbReference type="EMBL" id="EFY94770.1"/>
    </source>
</evidence>
<feature type="domain" description="Aminoglycoside phosphotransferase" evidence="1">
    <location>
        <begin position="99"/>
        <end position="139"/>
    </location>
</feature>
<dbReference type="OrthoDB" id="3250044at2759"/>
<dbReference type="Pfam" id="PF01636">
    <property type="entry name" value="APH"/>
    <property type="match status" value="1"/>
</dbReference>
<dbReference type="SUPFAM" id="SSF56112">
    <property type="entry name" value="Protein kinase-like (PK-like)"/>
    <property type="match status" value="1"/>
</dbReference>
<dbReference type="InterPro" id="IPR011009">
    <property type="entry name" value="Kinase-like_dom_sf"/>
</dbReference>
<proteinExistence type="predicted"/>
<gene>
    <name evidence="2" type="ORF">MAA_09798</name>
</gene>
<protein>
    <submittedName>
        <fullName evidence="2">Phosphotransferase family protein</fullName>
    </submittedName>
</protein>
<evidence type="ECO:0000313" key="3">
    <source>
        <dbReference type="Proteomes" id="UP000002498"/>
    </source>
</evidence>